<dbReference type="EMBL" id="CP165727">
    <property type="protein sequence ID" value="XDV66331.1"/>
    <property type="molecule type" value="Genomic_DNA"/>
</dbReference>
<proteinExistence type="predicted"/>
<protein>
    <submittedName>
        <fullName evidence="1">Uncharacterized protein</fullName>
    </submittedName>
</protein>
<name>A0AB39Y9E2_9ACTN</name>
<evidence type="ECO:0000313" key="1">
    <source>
        <dbReference type="EMBL" id="XDV66331.1"/>
    </source>
</evidence>
<gene>
    <name evidence="1" type="ORF">AB5J51_27105</name>
</gene>
<accession>A0AB39Y9E2</accession>
<organism evidence="1">
    <name type="scientific">Streptomyces sp. R33</name>
    <dbReference type="NCBI Taxonomy" id="3238629"/>
    <lineage>
        <taxon>Bacteria</taxon>
        <taxon>Bacillati</taxon>
        <taxon>Actinomycetota</taxon>
        <taxon>Actinomycetes</taxon>
        <taxon>Kitasatosporales</taxon>
        <taxon>Streptomycetaceae</taxon>
        <taxon>Streptomyces</taxon>
    </lineage>
</organism>
<dbReference type="AlphaFoldDB" id="A0AB39Y9E2"/>
<reference evidence="1" key="1">
    <citation type="submission" date="2024-08" db="EMBL/GenBank/DDBJ databases">
        <authorList>
            <person name="Yu S.T."/>
        </authorList>
    </citation>
    <scope>NUCLEOTIDE SEQUENCE</scope>
    <source>
        <strain evidence="1">R33</strain>
    </source>
</reference>
<dbReference type="RefSeq" id="WP_369778856.1">
    <property type="nucleotide sequence ID" value="NZ_CP165727.1"/>
</dbReference>
<sequence length="77" mass="8563">MSTFTSRTVTTTRREWIVPTGPRGAALGDMQAAVLVATQDYRHYHLVEDHVQLPDDALVFTTTDEAIVISYTVEQPA</sequence>